<keyword evidence="6" id="KW-0731">Sigma factor</keyword>
<proteinExistence type="inferred from homology"/>
<evidence type="ECO:0000259" key="9">
    <source>
        <dbReference type="Pfam" id="PF04552"/>
    </source>
</evidence>
<dbReference type="Proteomes" id="UP000609879">
    <property type="component" value="Unassembled WGS sequence"/>
</dbReference>
<keyword evidence="4" id="KW-0548">Nucleotidyltransferase</keyword>
<dbReference type="InterPro" id="IPR001387">
    <property type="entry name" value="Cro/C1-type_HTH"/>
</dbReference>
<dbReference type="Pfam" id="PF04552">
    <property type="entry name" value="Sigma54_DBD"/>
    <property type="match status" value="1"/>
</dbReference>
<dbReference type="InterPro" id="IPR000394">
    <property type="entry name" value="RNA_pol_sigma_54"/>
</dbReference>
<dbReference type="PROSITE" id="PS00718">
    <property type="entry name" value="SIGMA54_2"/>
    <property type="match status" value="1"/>
</dbReference>
<feature type="domain" description="RNA polymerase sigma factor 54 core-binding" evidence="10">
    <location>
        <begin position="106"/>
        <end position="268"/>
    </location>
</feature>
<accession>A0ABQ3XYI9</accession>
<keyword evidence="8" id="KW-0804">Transcription</keyword>
<feature type="domain" description="RNA polymerase sigma factor 54 DNA-binding" evidence="9">
    <location>
        <begin position="284"/>
        <end position="420"/>
    </location>
</feature>
<keyword evidence="3" id="KW-0808">Transferase</keyword>
<evidence type="ECO:0008006" key="13">
    <source>
        <dbReference type="Google" id="ProtNLM"/>
    </source>
</evidence>
<dbReference type="InterPro" id="IPR007046">
    <property type="entry name" value="RNA_pol_sigma_54_core-bd"/>
</dbReference>
<name>A0ABQ3XYI9_9ACTN</name>
<evidence type="ECO:0000256" key="7">
    <source>
        <dbReference type="ARBA" id="ARBA00023125"/>
    </source>
</evidence>
<organism evidence="11 12">
    <name type="scientific">Paractinoplanes deccanensis</name>
    <dbReference type="NCBI Taxonomy" id="113561"/>
    <lineage>
        <taxon>Bacteria</taxon>
        <taxon>Bacillati</taxon>
        <taxon>Actinomycetota</taxon>
        <taxon>Actinomycetes</taxon>
        <taxon>Micromonosporales</taxon>
        <taxon>Micromonosporaceae</taxon>
        <taxon>Paractinoplanes</taxon>
    </lineage>
</organism>
<evidence type="ECO:0000256" key="3">
    <source>
        <dbReference type="ARBA" id="ARBA00022679"/>
    </source>
</evidence>
<dbReference type="PRINTS" id="PR00045">
    <property type="entry name" value="SIGMA54FCT"/>
</dbReference>
<keyword evidence="12" id="KW-1185">Reference proteome</keyword>
<evidence type="ECO:0000256" key="5">
    <source>
        <dbReference type="ARBA" id="ARBA00023015"/>
    </source>
</evidence>
<dbReference type="PANTHER" id="PTHR32248">
    <property type="entry name" value="RNA POLYMERASE SIGMA-54 FACTOR"/>
    <property type="match status" value="1"/>
</dbReference>
<protein>
    <recommendedName>
        <fullName evidence="13">RNA polymerase sigma-54 factor</fullName>
    </recommendedName>
</protein>
<sequence>MPTMPGLTQVAEVRLGAELRTLPAVLHSLGMLPLAQPALAREVDRALAGNPVLCRRSGGPCPGCGCHRPPGAPCVRCTASARPVAEPAVRPFETLEALAGWEIRSDCRAALPVVVGHLTARGLLDDEPESIAAASGLPVAAIEEAIRAVRAAGPPGIAERSVAAMLAAQAQSLVDGAEAPAWLPALVRDHLAAVADGDHAGIARALGVSPAAARAAIALIRARLRPFALAGGGAEAAGPPPDAYVSRGAGGQWRVEVPDSAWFGLRVASVPPAVRADPEAAAWLSRYERSARDLLQQLDVRAGVLRRVTACAVRHQAGYFDRGPAGHVPLTRTEVADELGLHPSTVSRCVAGKTVRGPDGRLLPLAALFGGAVAAKTRVAALLAADPLSDAQVSRALAAEGFTVARRTVAKYRAELGIAART</sequence>
<evidence type="ECO:0000256" key="2">
    <source>
        <dbReference type="ARBA" id="ARBA00022478"/>
    </source>
</evidence>
<dbReference type="CDD" id="cd00093">
    <property type="entry name" value="HTH_XRE"/>
    <property type="match status" value="1"/>
</dbReference>
<evidence type="ECO:0000256" key="8">
    <source>
        <dbReference type="ARBA" id="ARBA00023163"/>
    </source>
</evidence>
<keyword evidence="7" id="KW-0238">DNA-binding</keyword>
<comment type="similarity">
    <text evidence="1">Belongs to the sigma-54 factor family.</text>
</comment>
<evidence type="ECO:0000259" key="10">
    <source>
        <dbReference type="Pfam" id="PF04963"/>
    </source>
</evidence>
<dbReference type="Gene3D" id="1.10.10.60">
    <property type="entry name" value="Homeodomain-like"/>
    <property type="match status" value="1"/>
</dbReference>
<evidence type="ECO:0000256" key="6">
    <source>
        <dbReference type="ARBA" id="ARBA00023082"/>
    </source>
</evidence>
<dbReference type="PROSITE" id="PS50044">
    <property type="entry name" value="SIGMA54_3"/>
    <property type="match status" value="1"/>
</dbReference>
<reference evidence="11 12" key="1">
    <citation type="submission" date="2021-01" db="EMBL/GenBank/DDBJ databases">
        <title>Whole genome shotgun sequence of Actinoplanes deccanensis NBRC 13994.</title>
        <authorList>
            <person name="Komaki H."/>
            <person name="Tamura T."/>
        </authorList>
    </citation>
    <scope>NUCLEOTIDE SEQUENCE [LARGE SCALE GENOMIC DNA]</scope>
    <source>
        <strain evidence="11 12">NBRC 13994</strain>
    </source>
</reference>
<dbReference type="EMBL" id="BOMI01000021">
    <property type="protein sequence ID" value="GID72770.1"/>
    <property type="molecule type" value="Genomic_DNA"/>
</dbReference>
<gene>
    <name evidence="11" type="ORF">Ade02nite_14110</name>
</gene>
<evidence type="ECO:0000313" key="11">
    <source>
        <dbReference type="EMBL" id="GID72770.1"/>
    </source>
</evidence>
<keyword evidence="2" id="KW-0240">DNA-directed RNA polymerase</keyword>
<dbReference type="InterPro" id="IPR007634">
    <property type="entry name" value="RNA_pol_sigma_54_DNA-bd"/>
</dbReference>
<keyword evidence="5" id="KW-0805">Transcription regulation</keyword>
<evidence type="ECO:0000256" key="1">
    <source>
        <dbReference type="ARBA" id="ARBA00008798"/>
    </source>
</evidence>
<dbReference type="PANTHER" id="PTHR32248:SF4">
    <property type="entry name" value="RNA POLYMERASE SIGMA-54 FACTOR"/>
    <property type="match status" value="1"/>
</dbReference>
<evidence type="ECO:0000256" key="4">
    <source>
        <dbReference type="ARBA" id="ARBA00022695"/>
    </source>
</evidence>
<comment type="caution">
    <text evidence="11">The sequence shown here is derived from an EMBL/GenBank/DDBJ whole genome shotgun (WGS) entry which is preliminary data.</text>
</comment>
<evidence type="ECO:0000313" key="12">
    <source>
        <dbReference type="Proteomes" id="UP000609879"/>
    </source>
</evidence>
<dbReference type="Pfam" id="PF04963">
    <property type="entry name" value="Sigma54_CBD"/>
    <property type="match status" value="1"/>
</dbReference>